<name>A0A061R562_9CHLO</name>
<gene>
    <name evidence="1" type="ORF">TSPGSL018_14944</name>
</gene>
<dbReference type="Gene3D" id="2.60.200.20">
    <property type="match status" value="1"/>
</dbReference>
<protein>
    <submittedName>
        <fullName evidence="1">Uncharacterized protein</fullName>
    </submittedName>
</protein>
<accession>A0A061R562</accession>
<sequence length="146" mass="16287">MELAGADWSEENSVSETVLPVDEIKQELKLGREHTKIVGREGNAIYDLRVSRHHATLCISEESPSALQLKVEGSQVFVRRRGLLEMQRFERGETSEVGATNISALSPFLATARAHNQVKLCCKLNGRESSPHLLCFISVSRKSNRL</sequence>
<proteinExistence type="predicted"/>
<dbReference type="EMBL" id="GBEZ01020789">
    <property type="protein sequence ID" value="JAC65909.1"/>
    <property type="molecule type" value="Transcribed_RNA"/>
</dbReference>
<evidence type="ECO:0000313" key="1">
    <source>
        <dbReference type="EMBL" id="JAC65909.1"/>
    </source>
</evidence>
<organism evidence="1">
    <name type="scientific">Tetraselmis sp. GSL018</name>
    <dbReference type="NCBI Taxonomy" id="582737"/>
    <lineage>
        <taxon>Eukaryota</taxon>
        <taxon>Viridiplantae</taxon>
        <taxon>Chlorophyta</taxon>
        <taxon>core chlorophytes</taxon>
        <taxon>Chlorodendrophyceae</taxon>
        <taxon>Chlorodendrales</taxon>
        <taxon>Chlorodendraceae</taxon>
        <taxon>Tetraselmis</taxon>
    </lineage>
</organism>
<dbReference type="AlphaFoldDB" id="A0A061R562"/>
<reference evidence="1" key="1">
    <citation type="submission" date="2014-05" db="EMBL/GenBank/DDBJ databases">
        <title>The transcriptome of the halophilic microalga Tetraselmis sp. GSL018 isolated from the Great Salt Lake, Utah.</title>
        <authorList>
            <person name="Jinkerson R.E."/>
            <person name="D'Adamo S."/>
            <person name="Posewitz M.C."/>
        </authorList>
    </citation>
    <scope>NUCLEOTIDE SEQUENCE</scope>
    <source>
        <strain evidence="1">GSL018</strain>
    </source>
</reference>